<protein>
    <submittedName>
        <fullName evidence="1 3">Uncharacterized protein</fullName>
    </submittedName>
</protein>
<dbReference type="InterPro" id="IPR029213">
    <property type="entry name" value="Fusogen_EFF/AFF"/>
</dbReference>
<dbReference type="Proteomes" id="UP000050794">
    <property type="component" value="Unassembled WGS sequence"/>
</dbReference>
<dbReference type="AlphaFoldDB" id="A0A183U813"/>
<dbReference type="EMBL" id="UYWY01008326">
    <property type="protein sequence ID" value="VDM31336.1"/>
    <property type="molecule type" value="Genomic_DNA"/>
</dbReference>
<evidence type="ECO:0000313" key="3">
    <source>
        <dbReference type="WBParaSite" id="TCNE_0000463301-mRNA-1"/>
    </source>
</evidence>
<keyword evidence="2" id="KW-1185">Reference proteome</keyword>
<dbReference type="PANTHER" id="PTHR37415">
    <property type="entry name" value="EFF-1A"/>
    <property type="match status" value="1"/>
</dbReference>
<dbReference type="WBParaSite" id="TCNE_0000463301-mRNA-1">
    <property type="protein sequence ID" value="TCNE_0000463301-mRNA-1"/>
    <property type="gene ID" value="TCNE_0000463301"/>
</dbReference>
<sequence>MRSANKTVIVPLPAMVGGGDRLICLRADDERPQDEVCRVVAFREEPLEINLLENTWKELEGHCPECNKISMNGFLTNLNPLNWASGVSSLSNFIMMGFPERLMKNHNFETLKHYTSTLKPYTPILEPYT</sequence>
<organism evidence="2 3">
    <name type="scientific">Toxocara canis</name>
    <name type="common">Canine roundworm</name>
    <dbReference type="NCBI Taxonomy" id="6265"/>
    <lineage>
        <taxon>Eukaryota</taxon>
        <taxon>Metazoa</taxon>
        <taxon>Ecdysozoa</taxon>
        <taxon>Nematoda</taxon>
        <taxon>Chromadorea</taxon>
        <taxon>Rhabditida</taxon>
        <taxon>Spirurina</taxon>
        <taxon>Ascaridomorpha</taxon>
        <taxon>Ascaridoidea</taxon>
        <taxon>Toxocaridae</taxon>
        <taxon>Toxocara</taxon>
    </lineage>
</organism>
<dbReference type="Gene3D" id="2.60.40.3980">
    <property type="entry name" value="Cell-cell fusogen EFF/AFF, domain 3"/>
    <property type="match status" value="1"/>
</dbReference>
<evidence type="ECO:0000313" key="1">
    <source>
        <dbReference type="EMBL" id="VDM31336.1"/>
    </source>
</evidence>
<name>A0A183U813_TOXCA</name>
<dbReference type="InterPro" id="IPR043076">
    <property type="entry name" value="Fusogen_EFF/AFF_dom3"/>
</dbReference>
<evidence type="ECO:0000313" key="2">
    <source>
        <dbReference type="Proteomes" id="UP000050794"/>
    </source>
</evidence>
<accession>A0A183U813</accession>
<dbReference type="PANTHER" id="PTHR37415:SF2">
    <property type="entry name" value="EFF-1A-RELATED"/>
    <property type="match status" value="1"/>
</dbReference>
<proteinExistence type="predicted"/>
<dbReference type="Pfam" id="PF14884">
    <property type="entry name" value="EFF-AFF"/>
    <property type="match status" value="1"/>
</dbReference>
<dbReference type="GO" id="GO:0044291">
    <property type="term" value="C:cell-cell contact zone"/>
    <property type="evidence" value="ECO:0007669"/>
    <property type="project" value="TreeGrafter"/>
</dbReference>
<dbReference type="GO" id="GO:0000768">
    <property type="term" value="P:syncytium formation by plasma membrane fusion"/>
    <property type="evidence" value="ECO:0007669"/>
    <property type="project" value="TreeGrafter"/>
</dbReference>
<reference evidence="1 2" key="2">
    <citation type="submission" date="2018-11" db="EMBL/GenBank/DDBJ databases">
        <authorList>
            <consortium name="Pathogen Informatics"/>
        </authorList>
    </citation>
    <scope>NUCLEOTIDE SEQUENCE [LARGE SCALE GENOMIC DNA]</scope>
</reference>
<reference evidence="3" key="1">
    <citation type="submission" date="2016-06" db="UniProtKB">
        <authorList>
            <consortium name="WormBaseParasite"/>
        </authorList>
    </citation>
    <scope>IDENTIFICATION</scope>
</reference>
<gene>
    <name evidence="1" type="ORF">TCNE_LOCUS4633</name>
</gene>